<gene>
    <name evidence="1" type="ORF">H8R25_03260</name>
</gene>
<comment type="caution">
    <text evidence="1">The sequence shown here is derived from an EMBL/GenBank/DDBJ whole genome shotgun (WGS) entry which is preliminary data.</text>
</comment>
<dbReference type="AlphaFoldDB" id="A0A923MZN1"/>
<reference evidence="1 2" key="1">
    <citation type="submission" date="2020-08" db="EMBL/GenBank/DDBJ databases">
        <title>Description of novel Flavobacterium F-392 isolate.</title>
        <authorList>
            <person name="Saticioglu I.B."/>
            <person name="Duman M."/>
            <person name="Altun S."/>
        </authorList>
    </citation>
    <scope>NUCLEOTIDE SEQUENCE [LARGE SCALE GENOMIC DNA]</scope>
    <source>
        <strain evidence="1 2">F-392</strain>
    </source>
</reference>
<sequence length="139" mass="16697">MKKLTFLFIIILSLNSCKVKTNNQTVHKKREGLWIETYALDSAHYKSIGTYKDDDPVKKWRYYLNSQLIKKERYHKTYCKTKLFHQNRKKQAKGITKLDIKDKDIHWYYSGTWKYYNSNGQLITTRTYNKGDLISETNN</sequence>
<evidence type="ECO:0000313" key="2">
    <source>
        <dbReference type="Proteomes" id="UP000641454"/>
    </source>
</evidence>
<dbReference type="Gene3D" id="3.90.930.1">
    <property type="match status" value="1"/>
</dbReference>
<name>A0A923MZN1_9FLAO</name>
<dbReference type="EMBL" id="JACRUL010000004">
    <property type="protein sequence ID" value="MBC5843455.1"/>
    <property type="molecule type" value="Genomic_DNA"/>
</dbReference>
<organism evidence="1 2">
    <name type="scientific">Flavobacterium muglaense</name>
    <dbReference type="NCBI Taxonomy" id="2764716"/>
    <lineage>
        <taxon>Bacteria</taxon>
        <taxon>Pseudomonadati</taxon>
        <taxon>Bacteroidota</taxon>
        <taxon>Flavobacteriia</taxon>
        <taxon>Flavobacteriales</taxon>
        <taxon>Flavobacteriaceae</taxon>
        <taxon>Flavobacterium</taxon>
    </lineage>
</organism>
<evidence type="ECO:0000313" key="1">
    <source>
        <dbReference type="EMBL" id="MBC5843455.1"/>
    </source>
</evidence>
<dbReference type="Proteomes" id="UP000641454">
    <property type="component" value="Unassembled WGS sequence"/>
</dbReference>
<protein>
    <recommendedName>
        <fullName evidence="3">MORN repeat variant</fullName>
    </recommendedName>
</protein>
<accession>A0A923MZN1</accession>
<dbReference type="RefSeq" id="WP_187017146.1">
    <property type="nucleotide sequence ID" value="NZ_JACRUK010000004.1"/>
</dbReference>
<evidence type="ECO:0008006" key="3">
    <source>
        <dbReference type="Google" id="ProtNLM"/>
    </source>
</evidence>
<keyword evidence="2" id="KW-1185">Reference proteome</keyword>
<proteinExistence type="predicted"/>